<evidence type="ECO:0000256" key="2">
    <source>
        <dbReference type="ARBA" id="ARBA00022741"/>
    </source>
</evidence>
<sequence length="186" mass="21026">MSSVKDNLRRAALERRAALTQAEQAQKSEMAVAHLLEMPVFQESEIVAIYLPLKNELSLTRLLKTAFDRPYRFVAPRTLPDAQMRFHDVTCDSILERGFGKIEQPLETEPQVKLSDIDLFLVPLAACDLRGNRLGFGGGFYDRALVHQRGFKLGVGYSVQRVTKIETEPHDVRLDGFISEDGIAYF</sequence>
<reference evidence="5 6" key="1">
    <citation type="submission" date="2019-02" db="EMBL/GenBank/DDBJ databases">
        <title>Halieaceae_genomes.</title>
        <authorList>
            <person name="Li S.-H."/>
        </authorList>
    </citation>
    <scope>NUCLEOTIDE SEQUENCE [LARGE SCALE GENOMIC DNA]</scope>
    <source>
        <strain evidence="5 6">JH123</strain>
    </source>
</reference>
<dbReference type="Pfam" id="PF01812">
    <property type="entry name" value="5-FTHF_cyc-lig"/>
    <property type="match status" value="1"/>
</dbReference>
<keyword evidence="5" id="KW-0436">Ligase</keyword>
<keyword evidence="2 4" id="KW-0547">Nucleotide-binding</keyword>
<dbReference type="Proteomes" id="UP001317963">
    <property type="component" value="Chromosome"/>
</dbReference>
<dbReference type="PANTHER" id="PTHR23407">
    <property type="entry name" value="ATPASE INHIBITOR/5-FORMYLTETRAHYDROFOLATE CYCLO-LIGASE"/>
    <property type="match status" value="1"/>
</dbReference>
<gene>
    <name evidence="5" type="ORF">E0F26_02275</name>
</gene>
<keyword evidence="6" id="KW-1185">Reference proteome</keyword>
<evidence type="ECO:0000256" key="1">
    <source>
        <dbReference type="ARBA" id="ARBA00010638"/>
    </source>
</evidence>
<organism evidence="5 6">
    <name type="scientific">Candidatus Paraluminiphilus aquimaris</name>
    <dbReference type="NCBI Taxonomy" id="2518994"/>
    <lineage>
        <taxon>Bacteria</taxon>
        <taxon>Pseudomonadati</taxon>
        <taxon>Pseudomonadota</taxon>
        <taxon>Gammaproteobacteria</taxon>
        <taxon>Cellvibrionales</taxon>
        <taxon>Halieaceae</taxon>
        <taxon>Candidatus Paraluminiphilus</taxon>
    </lineage>
</organism>
<comment type="catalytic activity">
    <reaction evidence="4">
        <text>(6S)-5-formyl-5,6,7,8-tetrahydrofolate + ATP = (6R)-5,10-methenyltetrahydrofolate + ADP + phosphate</text>
        <dbReference type="Rhea" id="RHEA:10488"/>
        <dbReference type="ChEBI" id="CHEBI:30616"/>
        <dbReference type="ChEBI" id="CHEBI:43474"/>
        <dbReference type="ChEBI" id="CHEBI:57455"/>
        <dbReference type="ChEBI" id="CHEBI:57457"/>
        <dbReference type="ChEBI" id="CHEBI:456216"/>
        <dbReference type="EC" id="6.3.3.2"/>
    </reaction>
</comment>
<dbReference type="GO" id="GO:0030272">
    <property type="term" value="F:5-formyltetrahydrofolate cyclo-ligase activity"/>
    <property type="evidence" value="ECO:0007669"/>
    <property type="project" value="UniProtKB-EC"/>
</dbReference>
<keyword evidence="4" id="KW-0460">Magnesium</keyword>
<dbReference type="NCBIfam" id="TIGR02727">
    <property type="entry name" value="MTHFS_bact"/>
    <property type="match status" value="1"/>
</dbReference>
<comment type="cofactor">
    <cofactor evidence="4">
        <name>Mg(2+)</name>
        <dbReference type="ChEBI" id="CHEBI:18420"/>
    </cofactor>
</comment>
<accession>A0ABY6Q421</accession>
<evidence type="ECO:0000313" key="5">
    <source>
        <dbReference type="EMBL" id="UZP73630.1"/>
    </source>
</evidence>
<evidence type="ECO:0000256" key="3">
    <source>
        <dbReference type="ARBA" id="ARBA00022840"/>
    </source>
</evidence>
<dbReference type="InterPro" id="IPR002698">
    <property type="entry name" value="FTHF_cligase"/>
</dbReference>
<dbReference type="RefSeq" id="WP_279242426.1">
    <property type="nucleotide sequence ID" value="NZ_CP036501.1"/>
</dbReference>
<keyword evidence="4" id="KW-0479">Metal-binding</keyword>
<dbReference type="EC" id="6.3.3.2" evidence="4"/>
<proteinExistence type="inferred from homology"/>
<dbReference type="InterPro" id="IPR037171">
    <property type="entry name" value="NagB/RpiA_transferase-like"/>
</dbReference>
<dbReference type="PIRSF" id="PIRSF006806">
    <property type="entry name" value="FTHF_cligase"/>
    <property type="match status" value="1"/>
</dbReference>
<keyword evidence="3 4" id="KW-0067">ATP-binding</keyword>
<dbReference type="PANTHER" id="PTHR23407:SF1">
    <property type="entry name" value="5-FORMYLTETRAHYDROFOLATE CYCLO-LIGASE"/>
    <property type="match status" value="1"/>
</dbReference>
<dbReference type="InterPro" id="IPR024185">
    <property type="entry name" value="FTHF_cligase-like_sf"/>
</dbReference>
<evidence type="ECO:0000256" key="4">
    <source>
        <dbReference type="RuleBase" id="RU361279"/>
    </source>
</evidence>
<dbReference type="SUPFAM" id="SSF100950">
    <property type="entry name" value="NagB/RpiA/CoA transferase-like"/>
    <property type="match status" value="1"/>
</dbReference>
<name>A0ABY6Q421_9GAMM</name>
<comment type="similarity">
    <text evidence="1 4">Belongs to the 5-formyltetrahydrofolate cyclo-ligase family.</text>
</comment>
<dbReference type="EMBL" id="CP036501">
    <property type="protein sequence ID" value="UZP73630.1"/>
    <property type="molecule type" value="Genomic_DNA"/>
</dbReference>
<dbReference type="Gene3D" id="3.40.50.10420">
    <property type="entry name" value="NagB/RpiA/CoA transferase-like"/>
    <property type="match status" value="1"/>
</dbReference>
<protein>
    <recommendedName>
        <fullName evidence="4">5-formyltetrahydrofolate cyclo-ligase</fullName>
        <ecNumber evidence="4">6.3.3.2</ecNumber>
    </recommendedName>
</protein>
<evidence type="ECO:0000313" key="6">
    <source>
        <dbReference type="Proteomes" id="UP001317963"/>
    </source>
</evidence>